<name>A0AA87AK33_9BACL</name>
<dbReference type="SUPFAM" id="SSF116734">
    <property type="entry name" value="DNA methylase specificity domain"/>
    <property type="match status" value="1"/>
</dbReference>
<dbReference type="InterPro" id="IPR000055">
    <property type="entry name" value="Restrct_endonuc_typeI_TRD"/>
</dbReference>
<evidence type="ECO:0000313" key="6">
    <source>
        <dbReference type="Proteomes" id="UP000004773"/>
    </source>
</evidence>
<organism evidence="5 6">
    <name type="scientific">Gemella haemolysans M341</name>
    <dbReference type="NCBI Taxonomy" id="562981"/>
    <lineage>
        <taxon>Bacteria</taxon>
        <taxon>Bacillati</taxon>
        <taxon>Bacillota</taxon>
        <taxon>Bacilli</taxon>
        <taxon>Bacillales</taxon>
        <taxon>Gemellaceae</taxon>
        <taxon>Gemella</taxon>
    </lineage>
</organism>
<evidence type="ECO:0000256" key="1">
    <source>
        <dbReference type="ARBA" id="ARBA00010923"/>
    </source>
</evidence>
<reference evidence="5 6" key="1">
    <citation type="submission" date="2011-03" db="EMBL/GenBank/DDBJ databases">
        <title>The Genome Sequence of Gemella haemolysans M341.</title>
        <authorList>
            <consortium name="The Broad Institute Genome Sequencing Platform"/>
            <consortium name="The Broad Institute Genome Sequencing Center for Infectious Disease"/>
            <person name="Earl A."/>
            <person name="Ward D."/>
            <person name="Feldgarden M."/>
            <person name="Gevers D."/>
            <person name="Sibley C.D."/>
            <person name="Field T.R."/>
            <person name="Grinwis M."/>
            <person name="Eshaghurshan C.S."/>
            <person name="Surette M.G."/>
            <person name="Young S.K."/>
            <person name="Zeng Q."/>
            <person name="Gargeya S."/>
            <person name="Fitzgerald M."/>
            <person name="Haas B."/>
            <person name="Abouelleil A."/>
            <person name="Alvarado L."/>
            <person name="Arachchi H.M."/>
            <person name="Berlin A."/>
            <person name="Brown A."/>
            <person name="Chapman S.B."/>
            <person name="Chen Z."/>
            <person name="Dunbar C."/>
            <person name="Freedman E."/>
            <person name="Gearin G."/>
            <person name="Gellesch M."/>
            <person name="Goldberg J."/>
            <person name="Griggs A."/>
            <person name="Gujja S."/>
            <person name="Heilman E.R."/>
            <person name="Heiman D."/>
            <person name="Howarth C."/>
            <person name="Larson L."/>
            <person name="Lui A."/>
            <person name="MacDonald P.J.P."/>
            <person name="Mehta T."/>
            <person name="Montmayeur A."/>
            <person name="Murphy C."/>
            <person name="Neiman D."/>
            <person name="Pearson M."/>
            <person name="Priest M."/>
            <person name="Roberts A."/>
            <person name="Saif S."/>
            <person name="Shea T."/>
            <person name="Shenoy N."/>
            <person name="Sisk P."/>
            <person name="Stolte C."/>
            <person name="Sykes S."/>
            <person name="White J."/>
            <person name="Yandava C."/>
            <person name="Wortman J."/>
            <person name="Nusbaum C."/>
            <person name="Birren B."/>
        </authorList>
    </citation>
    <scope>NUCLEOTIDE SEQUENCE [LARGE SCALE GENOMIC DNA]</scope>
    <source>
        <strain evidence="5 6">M341</strain>
    </source>
</reference>
<dbReference type="AlphaFoldDB" id="A0AA87AK33"/>
<keyword evidence="3" id="KW-0238">DNA-binding</keyword>
<dbReference type="Pfam" id="PF01420">
    <property type="entry name" value="Methylase_S"/>
    <property type="match status" value="1"/>
</dbReference>
<accession>A0AA87AK33</accession>
<comment type="similarity">
    <text evidence="1">Belongs to the type-I restriction system S methylase family.</text>
</comment>
<dbReference type="GO" id="GO:0009307">
    <property type="term" value="P:DNA restriction-modification system"/>
    <property type="evidence" value="ECO:0007669"/>
    <property type="project" value="UniProtKB-KW"/>
</dbReference>
<keyword evidence="2" id="KW-0680">Restriction system</keyword>
<protein>
    <recommendedName>
        <fullName evidence="4">Type I restriction modification DNA specificity domain-containing protein</fullName>
    </recommendedName>
</protein>
<evidence type="ECO:0000256" key="2">
    <source>
        <dbReference type="ARBA" id="ARBA00022747"/>
    </source>
</evidence>
<evidence type="ECO:0000256" key="3">
    <source>
        <dbReference type="ARBA" id="ARBA00023125"/>
    </source>
</evidence>
<dbReference type="GO" id="GO:0003677">
    <property type="term" value="F:DNA binding"/>
    <property type="evidence" value="ECO:0007669"/>
    <property type="project" value="UniProtKB-KW"/>
</dbReference>
<comment type="caution">
    <text evidence="5">The sequence shown here is derived from an EMBL/GenBank/DDBJ whole genome shotgun (WGS) entry which is preliminary data.</text>
</comment>
<gene>
    <name evidence="5" type="ORF">HMPREF0428_01672</name>
</gene>
<evidence type="ECO:0000313" key="5">
    <source>
        <dbReference type="EMBL" id="EGF86410.1"/>
    </source>
</evidence>
<sequence length="132" mass="15170">MKNISWREFFIEDICEIKSGKDIYERERISGNTPYVTATATNNGIGYFISNTNTTLQEKCISVNRNGSVGYSFYHSYPALFGNDTRKLIPKYNNDHVAKFISFMISSQKEKYSYGYKMGIINKSNLSQETLL</sequence>
<evidence type="ECO:0000259" key="4">
    <source>
        <dbReference type="Pfam" id="PF01420"/>
    </source>
</evidence>
<dbReference type="Gene3D" id="3.90.220.20">
    <property type="entry name" value="DNA methylase specificity domains"/>
    <property type="match status" value="1"/>
</dbReference>
<dbReference type="EMBL" id="ACRO01000041">
    <property type="protein sequence ID" value="EGF86410.1"/>
    <property type="molecule type" value="Genomic_DNA"/>
</dbReference>
<dbReference type="Proteomes" id="UP000004773">
    <property type="component" value="Unassembled WGS sequence"/>
</dbReference>
<feature type="domain" description="Type I restriction modification DNA specificity" evidence="4">
    <location>
        <begin position="5"/>
        <end position="128"/>
    </location>
</feature>
<dbReference type="RefSeq" id="WP_003147830.1">
    <property type="nucleotide sequence ID" value="NZ_GL883585.1"/>
</dbReference>
<proteinExistence type="inferred from homology"/>
<dbReference type="InterPro" id="IPR044946">
    <property type="entry name" value="Restrct_endonuc_typeI_TRD_sf"/>
</dbReference>